<dbReference type="AlphaFoldDB" id="A0A0Q1A5P4"/>
<dbReference type="GeneID" id="33061323"/>
<reference evidence="5" key="4">
    <citation type="submission" date="2020-03" db="EMBL/GenBank/DDBJ databases">
        <title>SpeciesPrimer: A bioinformatics pipeline dedicated to the design of qPCR primers for the quantification of bacterial species.</title>
        <authorList>
            <person name="Dreier M."/>
            <person name="Berthoud H."/>
            <person name="Shani N."/>
            <person name="Wechsler D."/>
            <person name="Junier P."/>
        </authorList>
    </citation>
    <scope>NUCLEOTIDE SEQUENCE [LARGE SCALE GENOMIC DNA]</scope>
    <source>
        <strain evidence="5">FAM13073</strain>
    </source>
</reference>
<organism evidence="3 6">
    <name type="scientific">Pediococcus pentosaceus</name>
    <dbReference type="NCBI Taxonomy" id="1255"/>
    <lineage>
        <taxon>Bacteria</taxon>
        <taxon>Bacillati</taxon>
        <taxon>Bacillota</taxon>
        <taxon>Bacilli</taxon>
        <taxon>Lactobacillales</taxon>
        <taxon>Lactobacillaceae</taxon>
        <taxon>Pediococcus</taxon>
    </lineage>
</organism>
<reference evidence="2" key="2">
    <citation type="submission" date="2019-10" db="EMBL/GenBank/DDBJ databases">
        <authorList>
            <person name="Irmler S."/>
            <person name="Berthoud H."/>
            <person name="Roetschi A."/>
            <person name="Arias E."/>
            <person name="Shani N."/>
            <person name="Wuethrich D."/>
            <person name="Bruggmann R."/>
        </authorList>
    </citation>
    <scope>NUCLEOTIDE SEQUENCE</scope>
    <source>
        <strain evidence="2">FAM13073</strain>
    </source>
</reference>
<dbReference type="Pfam" id="PF02620">
    <property type="entry name" value="YceD"/>
    <property type="match status" value="1"/>
</dbReference>
<evidence type="ECO:0000313" key="6">
    <source>
        <dbReference type="Proteomes" id="UP000743107"/>
    </source>
</evidence>
<accession>A0A0Q1A5P4</accession>
<protein>
    <submittedName>
        <fullName evidence="3">DUF177 domain-containing protein</fullName>
    </submittedName>
</protein>
<reference evidence="2" key="3">
    <citation type="submission" date="2019-12" db="EMBL/GenBank/DDBJ databases">
        <title>SpeciesPrimer: A bioinformatics pipeline dedicated to the design of qPCR primers for the quantification of bacterial species.</title>
        <authorList>
            <person name="Dreier M."/>
            <person name="Berthoud H."/>
            <person name="Shani N."/>
            <person name="Wechsler D."/>
            <person name="Junier P."/>
        </authorList>
    </citation>
    <scope>NUCLEOTIDE SEQUENCE</scope>
    <source>
        <strain evidence="2">FAM13073</strain>
    </source>
</reference>
<sequence length="179" mass="20544">MEWYFTELRKHKEPFQFDETMDLEQSLVERFPDVVIKCSPINFKGTVTIERDSVIIDAEISCDLTVPSSRSLKPVHMNLDFFISEIYVDNPSIIDSFAKEEVVMLVEDDVISVDKLIEDNIVLQVPMQVLTPEEEKEGVMPSGAEWQVISEMDVESEHEKQVDPRLAKLKGLLKDNPES</sequence>
<evidence type="ECO:0000313" key="1">
    <source>
        <dbReference type="EMBL" id="ARW20026.1"/>
    </source>
</evidence>
<dbReference type="InterPro" id="IPR003772">
    <property type="entry name" value="YceD"/>
</dbReference>
<gene>
    <name evidence="2" type="ORF">GBO79_00465</name>
    <name evidence="3" type="ORF">ITQ97_02555</name>
    <name evidence="1" type="ORF">S100892_01455</name>
</gene>
<dbReference type="Proteomes" id="UP000743107">
    <property type="component" value="Unassembled WGS sequence"/>
</dbReference>
<keyword evidence="5" id="KW-1185">Reference proteome</keyword>
<dbReference type="Proteomes" id="UP000472573">
    <property type="component" value="Unassembled WGS sequence"/>
</dbReference>
<reference evidence="1 4" key="1">
    <citation type="submission" date="2017-05" db="EMBL/GenBank/DDBJ databases">
        <title>Genome sequence of Pediococcus pentosaceus strain SRCM100892.</title>
        <authorList>
            <person name="Cho S.H."/>
        </authorList>
    </citation>
    <scope>NUCLEOTIDE SEQUENCE [LARGE SCALE GENOMIC DNA]</scope>
    <source>
        <strain evidence="1 4">SRCM100892</strain>
    </source>
</reference>
<evidence type="ECO:0000313" key="3">
    <source>
        <dbReference type="EMBL" id="MBF7126719.1"/>
    </source>
</evidence>
<reference evidence="3" key="5">
    <citation type="submission" date="2020-11" db="EMBL/GenBank/DDBJ databases">
        <title>Antibiotic susceptibility profiles of Pediococcus pentosaceus from various origins and their implications for the safety assessment of strains with food-technology applications.</title>
        <authorList>
            <person name="Shani N."/>
            <person name="Oberhaensli S."/>
            <person name="Arias E."/>
        </authorList>
    </citation>
    <scope>NUCLEOTIDE SEQUENCE</scope>
    <source>
        <strain evidence="3">FAM 19164</strain>
    </source>
</reference>
<dbReference type="EMBL" id="CP021474">
    <property type="protein sequence ID" value="ARW20026.1"/>
    <property type="molecule type" value="Genomic_DNA"/>
</dbReference>
<dbReference type="RefSeq" id="WP_002833811.1">
    <property type="nucleotide sequence ID" value="NZ_BEWQ01000008.1"/>
</dbReference>
<dbReference type="Proteomes" id="UP000196118">
    <property type="component" value="Chromosome"/>
</dbReference>
<evidence type="ECO:0000313" key="2">
    <source>
        <dbReference type="EMBL" id="KAF0414830.1"/>
    </source>
</evidence>
<dbReference type="EMBL" id="JADOFV010000001">
    <property type="protein sequence ID" value="MBF7126719.1"/>
    <property type="molecule type" value="Genomic_DNA"/>
</dbReference>
<name>A0A0Q1A5P4_PEDPE</name>
<dbReference type="OMA" id="KWTIYQL"/>
<proteinExistence type="predicted"/>
<accession>A0A8G1E5F3</accession>
<evidence type="ECO:0000313" key="5">
    <source>
        <dbReference type="Proteomes" id="UP000472573"/>
    </source>
</evidence>
<dbReference type="EMBL" id="WENB01000001">
    <property type="protein sequence ID" value="KAF0414830.1"/>
    <property type="molecule type" value="Genomic_DNA"/>
</dbReference>
<evidence type="ECO:0000313" key="4">
    <source>
        <dbReference type="Proteomes" id="UP000196118"/>
    </source>
</evidence>